<name>A0A248JVY6_9PROT</name>
<reference evidence="1 2" key="1">
    <citation type="submission" date="2017-06" db="EMBL/GenBank/DDBJ databases">
        <title>Complete genome sequence of Nitrospirillum amazonense strain CBAmC, an endophytic nitrogen-fixing and plant growth-promoting bacterium, isolated from sugarcane.</title>
        <authorList>
            <person name="Schwab S."/>
            <person name="dos Santos Teixeira K.R."/>
            <person name="Simoes Araujo J.L."/>
            <person name="Soares Vidal M."/>
            <person name="Borges de Freitas H.R."/>
            <person name="Rivello Crivelaro A.L."/>
            <person name="Bueno de Camargo Nunes A."/>
            <person name="dos Santos C.M."/>
            <person name="Palmeira da Silva Rosa D."/>
            <person name="da Silva Padilha D."/>
            <person name="da Silva E."/>
            <person name="Araujo Terra L."/>
            <person name="Soares Mendes V."/>
            <person name="Farinelli L."/>
            <person name="Magalhaes Cruz L."/>
            <person name="Baldani J.I."/>
        </authorList>
    </citation>
    <scope>NUCLEOTIDE SEQUENCE [LARGE SCALE GENOMIC DNA]</scope>
    <source>
        <strain evidence="1 2">CBAmC</strain>
    </source>
</reference>
<accession>A0A248JVY6</accession>
<proteinExistence type="predicted"/>
<dbReference type="Proteomes" id="UP000197153">
    <property type="component" value="Chromosome 2"/>
</dbReference>
<keyword evidence="2" id="KW-1185">Reference proteome</keyword>
<sequence>MVEVRDFNFHDAGIDDIAVEGSSITLKISDARMGGHPINLSLTFGNISEIHSSNADGTYTEISPSSFNMKEEDGEILTLEIKEGEAFLIAQWTCFEPRRWWTTANRIKYDYISINM</sequence>
<gene>
    <name evidence="1" type="ORF">Y958_17120</name>
</gene>
<protein>
    <submittedName>
        <fullName evidence="1">Uncharacterized protein</fullName>
    </submittedName>
</protein>
<evidence type="ECO:0000313" key="1">
    <source>
        <dbReference type="EMBL" id="ASG22641.1"/>
    </source>
</evidence>
<dbReference type="AlphaFoldDB" id="A0A248JVY6"/>
<evidence type="ECO:0000313" key="2">
    <source>
        <dbReference type="Proteomes" id="UP000197153"/>
    </source>
</evidence>
<dbReference type="EMBL" id="CP022111">
    <property type="protein sequence ID" value="ASG22641.1"/>
    <property type="molecule type" value="Genomic_DNA"/>
</dbReference>
<dbReference type="KEGG" id="nao:Y958_17120"/>
<organism evidence="1 2">
    <name type="scientific">Nitrospirillum viridazoti CBAmc</name>
    <dbReference type="NCBI Taxonomy" id="1441467"/>
    <lineage>
        <taxon>Bacteria</taxon>
        <taxon>Pseudomonadati</taxon>
        <taxon>Pseudomonadota</taxon>
        <taxon>Alphaproteobacteria</taxon>
        <taxon>Rhodospirillales</taxon>
        <taxon>Azospirillaceae</taxon>
        <taxon>Nitrospirillum</taxon>
        <taxon>Nitrospirillum viridazoti</taxon>
    </lineage>
</organism>